<dbReference type="STRING" id="490188.SAMN04488068_0259"/>
<sequence length="282" mass="29754">MIARGLGISLLLLTLAACTVGPPPKATPRGSSPVRVVVTPGADGPPKASEIPPNLMDIPEPVPRAEPKSPYGNPPSYTALGSTYRTLESARGFRETGLASWYGRKFQGRKTSSGEPFDMFKLTAAHKTLPLPTFARVTNLSNGQSIVVRINDRGPFHSSRIIDLSYAAAAKLGMLGNPGMVEIEALTPGEELPPPGKLELPRPAPAQPGYLQVAAYSDPINAVSLKGEITRLGITNIEIRTGTFNGDPIHRVLVGPFADNAALVDVRNRLLGAGLAAEAVGR</sequence>
<dbReference type="GO" id="GO:0000270">
    <property type="term" value="P:peptidoglycan metabolic process"/>
    <property type="evidence" value="ECO:0007669"/>
    <property type="project" value="UniProtKB-UniRule"/>
</dbReference>
<dbReference type="PANTHER" id="PTHR34183">
    <property type="entry name" value="ENDOLYTIC PEPTIDOGLYCAN TRANSGLYCOSYLASE RLPA"/>
    <property type="match status" value="1"/>
</dbReference>
<accession>A0A1M5JXM1</accession>
<keyword evidence="4" id="KW-1003">Cell membrane</keyword>
<dbReference type="GO" id="GO:0071555">
    <property type="term" value="P:cell wall organization"/>
    <property type="evidence" value="ECO:0007669"/>
    <property type="project" value="UniProtKB-KW"/>
</dbReference>
<feature type="domain" description="SPOR" evidence="7">
    <location>
        <begin position="203"/>
        <end position="282"/>
    </location>
</feature>
<evidence type="ECO:0000256" key="4">
    <source>
        <dbReference type="HAMAP-Rule" id="MF_02071"/>
    </source>
</evidence>
<dbReference type="NCBIfam" id="TIGR00413">
    <property type="entry name" value="rlpA"/>
    <property type="match status" value="1"/>
</dbReference>
<dbReference type="InterPro" id="IPR007730">
    <property type="entry name" value="SPOR-like_dom"/>
</dbReference>
<protein>
    <recommendedName>
        <fullName evidence="4">Endolytic peptidoglycan transglycosylase RlpA</fullName>
        <ecNumber evidence="4">4.2.2.-</ecNumber>
    </recommendedName>
</protein>
<evidence type="ECO:0000256" key="5">
    <source>
        <dbReference type="RuleBase" id="RU003495"/>
    </source>
</evidence>
<comment type="similarity">
    <text evidence="4 5">Belongs to the RlpA family.</text>
</comment>
<dbReference type="EMBL" id="FQWZ01000001">
    <property type="protein sequence ID" value="SHG45347.1"/>
    <property type="molecule type" value="Genomic_DNA"/>
</dbReference>
<dbReference type="EC" id="4.2.2.-" evidence="4"/>
<dbReference type="SUPFAM" id="SSF110997">
    <property type="entry name" value="Sporulation related repeat"/>
    <property type="match status" value="1"/>
</dbReference>
<dbReference type="PROSITE" id="PS51724">
    <property type="entry name" value="SPOR"/>
    <property type="match status" value="1"/>
</dbReference>
<evidence type="ECO:0000256" key="3">
    <source>
        <dbReference type="ARBA" id="ARBA00023316"/>
    </source>
</evidence>
<dbReference type="Pfam" id="PF05036">
    <property type="entry name" value="SPOR"/>
    <property type="match status" value="1"/>
</dbReference>
<dbReference type="CDD" id="cd22268">
    <property type="entry name" value="DPBB_RlpA-like"/>
    <property type="match status" value="1"/>
</dbReference>
<dbReference type="PROSITE" id="PS51257">
    <property type="entry name" value="PROKAR_LIPOPROTEIN"/>
    <property type="match status" value="1"/>
</dbReference>
<dbReference type="InterPro" id="IPR036908">
    <property type="entry name" value="RlpA-like_sf"/>
</dbReference>
<keyword evidence="4" id="KW-0564">Palmitate</keyword>
<dbReference type="Gene3D" id="3.30.70.1070">
    <property type="entry name" value="Sporulation related repeat"/>
    <property type="match status" value="1"/>
</dbReference>
<organism evidence="8 9">
    <name type="scientific">Hydrocarboniphaga daqingensis</name>
    <dbReference type="NCBI Taxonomy" id="490188"/>
    <lineage>
        <taxon>Bacteria</taxon>
        <taxon>Pseudomonadati</taxon>
        <taxon>Pseudomonadota</taxon>
        <taxon>Gammaproteobacteria</taxon>
        <taxon>Nevskiales</taxon>
        <taxon>Nevskiaceae</taxon>
        <taxon>Hydrocarboniphaga</taxon>
    </lineage>
</organism>
<name>A0A1M5JXM1_9GAMM</name>
<dbReference type="PANTHER" id="PTHR34183:SF1">
    <property type="entry name" value="ENDOLYTIC PEPTIDOGLYCAN TRANSGLYCOSYLASE RLPA"/>
    <property type="match status" value="1"/>
</dbReference>
<dbReference type="GO" id="GO:0009279">
    <property type="term" value="C:cell outer membrane"/>
    <property type="evidence" value="ECO:0007669"/>
    <property type="project" value="TreeGrafter"/>
</dbReference>
<dbReference type="RefSeq" id="WP_072892904.1">
    <property type="nucleotide sequence ID" value="NZ_FQWZ01000001.1"/>
</dbReference>
<gene>
    <name evidence="4" type="primary">rlpA</name>
    <name evidence="8" type="ORF">SAMN04488068_0259</name>
</gene>
<evidence type="ECO:0000313" key="9">
    <source>
        <dbReference type="Proteomes" id="UP000199758"/>
    </source>
</evidence>
<keyword evidence="1" id="KW-0732">Signal</keyword>
<dbReference type="Gene3D" id="2.40.40.10">
    <property type="entry name" value="RlpA-like domain"/>
    <property type="match status" value="1"/>
</dbReference>
<evidence type="ECO:0000256" key="1">
    <source>
        <dbReference type="ARBA" id="ARBA00022729"/>
    </source>
</evidence>
<evidence type="ECO:0000313" key="8">
    <source>
        <dbReference type="EMBL" id="SHG45347.1"/>
    </source>
</evidence>
<keyword evidence="2 4" id="KW-0456">Lyase</keyword>
<feature type="region of interest" description="Disordered" evidence="6">
    <location>
        <begin position="21"/>
        <end position="77"/>
    </location>
</feature>
<dbReference type="GO" id="GO:0008932">
    <property type="term" value="F:lytic endotransglycosylase activity"/>
    <property type="evidence" value="ECO:0007669"/>
    <property type="project" value="UniProtKB-UniRule"/>
</dbReference>
<dbReference type="SUPFAM" id="SSF50685">
    <property type="entry name" value="Barwin-like endoglucanases"/>
    <property type="match status" value="1"/>
</dbReference>
<evidence type="ECO:0000256" key="2">
    <source>
        <dbReference type="ARBA" id="ARBA00023239"/>
    </source>
</evidence>
<evidence type="ECO:0000256" key="6">
    <source>
        <dbReference type="SAM" id="MobiDB-lite"/>
    </source>
</evidence>
<dbReference type="HAMAP" id="MF_02071">
    <property type="entry name" value="RlpA"/>
    <property type="match status" value="1"/>
</dbReference>
<proteinExistence type="inferred from homology"/>
<dbReference type="Pfam" id="PF03330">
    <property type="entry name" value="DPBB_1"/>
    <property type="match status" value="1"/>
</dbReference>
<dbReference type="Proteomes" id="UP000199758">
    <property type="component" value="Unassembled WGS sequence"/>
</dbReference>
<keyword evidence="4" id="KW-0472">Membrane</keyword>
<keyword evidence="4 8" id="KW-0449">Lipoprotein</keyword>
<dbReference type="GO" id="GO:0042834">
    <property type="term" value="F:peptidoglycan binding"/>
    <property type="evidence" value="ECO:0007669"/>
    <property type="project" value="InterPro"/>
</dbReference>
<reference evidence="8 9" key="1">
    <citation type="submission" date="2016-11" db="EMBL/GenBank/DDBJ databases">
        <authorList>
            <person name="Jaros S."/>
            <person name="Januszkiewicz K."/>
            <person name="Wedrychowicz H."/>
        </authorList>
    </citation>
    <scope>NUCLEOTIDE SEQUENCE [LARGE SCALE GENOMIC DNA]</scope>
    <source>
        <strain evidence="8 9">CGMCC 1.7049</strain>
    </source>
</reference>
<dbReference type="GO" id="GO:0005886">
    <property type="term" value="C:plasma membrane"/>
    <property type="evidence" value="ECO:0007669"/>
    <property type="project" value="UniProtKB-SubCell"/>
</dbReference>
<dbReference type="InterPro" id="IPR036680">
    <property type="entry name" value="SPOR-like_sf"/>
</dbReference>
<keyword evidence="9" id="KW-1185">Reference proteome</keyword>
<dbReference type="InterPro" id="IPR012997">
    <property type="entry name" value="RplA"/>
</dbReference>
<keyword evidence="3 4" id="KW-0961">Cell wall biogenesis/degradation</keyword>
<comment type="function">
    <text evidence="4">Lytic transglycosylase with a strong preference for naked glycan strands that lack stem peptides.</text>
</comment>
<dbReference type="InterPro" id="IPR034718">
    <property type="entry name" value="RlpA"/>
</dbReference>
<dbReference type="AlphaFoldDB" id="A0A1M5JXM1"/>
<dbReference type="InterPro" id="IPR009009">
    <property type="entry name" value="RlpA-like_DPBB"/>
</dbReference>
<evidence type="ECO:0000259" key="7">
    <source>
        <dbReference type="PROSITE" id="PS51724"/>
    </source>
</evidence>
<comment type="subcellular location">
    <subcellularLocation>
        <location evidence="4">Cell membrane</location>
        <topology evidence="4">Lipid-anchor</topology>
    </subcellularLocation>
</comment>